<evidence type="ECO:0000256" key="6">
    <source>
        <dbReference type="ARBA" id="ARBA00022989"/>
    </source>
</evidence>
<proteinExistence type="inferred from homology"/>
<keyword evidence="3" id="KW-0813">Transport</keyword>
<evidence type="ECO:0000256" key="5">
    <source>
        <dbReference type="ARBA" id="ARBA00022692"/>
    </source>
</evidence>
<dbReference type="InterPro" id="IPR052017">
    <property type="entry name" value="TSUP"/>
</dbReference>
<dbReference type="InterPro" id="IPR002781">
    <property type="entry name" value="TM_pro_TauE-like"/>
</dbReference>
<comment type="caution">
    <text evidence="9">The sequence shown here is derived from an EMBL/GenBank/DDBJ whole genome shotgun (WGS) entry which is preliminary data.</text>
</comment>
<feature type="transmembrane region" description="Helical" evidence="8">
    <location>
        <begin position="155"/>
        <end position="172"/>
    </location>
</feature>
<gene>
    <name evidence="9" type="ORF">Amac_030350</name>
</gene>
<dbReference type="Pfam" id="PF01925">
    <property type="entry name" value="TauE"/>
    <property type="match status" value="1"/>
</dbReference>
<dbReference type="PANTHER" id="PTHR30269">
    <property type="entry name" value="TRANSMEMBRANE PROTEIN YFCA"/>
    <property type="match status" value="1"/>
</dbReference>
<evidence type="ECO:0000256" key="4">
    <source>
        <dbReference type="ARBA" id="ARBA00022475"/>
    </source>
</evidence>
<feature type="transmembrane region" description="Helical" evidence="8">
    <location>
        <begin position="7"/>
        <end position="30"/>
    </location>
</feature>
<feature type="transmembrane region" description="Helical" evidence="8">
    <location>
        <begin position="36"/>
        <end position="57"/>
    </location>
</feature>
<sequence length="256" mass="25633">MTGLGEIALLAGAGLLAGVVGTAGGITSLISYPALLAVGLPALSANVANIVALVACWPGSALASQPELVGHGVWLRRWVPLSALGGAAGSLLLLSTPPGVFGRVVPFLVAAGSLALLAQPWLAARHQRHRGGRPSGAGGVVLPLGLIAMSVYNGYFGAGSGVMILALLLITAESRLATANALKNMVIGAGTLISAAAFAVFGPVDWTAVAPLGLGMFVGSTLGPRIARRLPATLLRRLVALIGIGLAIQLWIDPNG</sequence>
<keyword evidence="5 8" id="KW-0812">Transmembrane</keyword>
<feature type="transmembrane region" description="Helical" evidence="8">
    <location>
        <begin position="208"/>
        <end position="227"/>
    </location>
</feature>
<dbReference type="AlphaFoldDB" id="A0A5M3WMQ3"/>
<feature type="transmembrane region" description="Helical" evidence="8">
    <location>
        <begin position="184"/>
        <end position="202"/>
    </location>
</feature>
<dbReference type="RefSeq" id="WP_155354970.1">
    <property type="nucleotide sequence ID" value="NZ_BAAAHL010000069.1"/>
</dbReference>
<protein>
    <recommendedName>
        <fullName evidence="8">Probable membrane transporter protein</fullName>
    </recommendedName>
</protein>
<keyword evidence="7 8" id="KW-0472">Membrane</keyword>
<dbReference type="Proteomes" id="UP000331127">
    <property type="component" value="Unassembled WGS sequence"/>
</dbReference>
<evidence type="ECO:0000256" key="2">
    <source>
        <dbReference type="ARBA" id="ARBA00009142"/>
    </source>
</evidence>
<organism evidence="9 10">
    <name type="scientific">Acrocarpospora macrocephala</name>
    <dbReference type="NCBI Taxonomy" id="150177"/>
    <lineage>
        <taxon>Bacteria</taxon>
        <taxon>Bacillati</taxon>
        <taxon>Actinomycetota</taxon>
        <taxon>Actinomycetes</taxon>
        <taxon>Streptosporangiales</taxon>
        <taxon>Streptosporangiaceae</taxon>
        <taxon>Acrocarpospora</taxon>
    </lineage>
</organism>
<reference evidence="9 10" key="1">
    <citation type="submission" date="2019-10" db="EMBL/GenBank/DDBJ databases">
        <title>Whole genome shotgun sequence of Acrocarpospora macrocephala NBRC 16266.</title>
        <authorList>
            <person name="Ichikawa N."/>
            <person name="Kimura A."/>
            <person name="Kitahashi Y."/>
            <person name="Komaki H."/>
            <person name="Oguchi A."/>
        </authorList>
    </citation>
    <scope>NUCLEOTIDE SEQUENCE [LARGE SCALE GENOMIC DNA]</scope>
    <source>
        <strain evidence="9 10">NBRC 16266</strain>
    </source>
</reference>
<feature type="transmembrane region" description="Helical" evidence="8">
    <location>
        <begin position="78"/>
        <end position="94"/>
    </location>
</feature>
<comment type="similarity">
    <text evidence="2 8">Belongs to the 4-toluene sulfonate uptake permease (TSUP) (TC 2.A.102) family.</text>
</comment>
<feature type="transmembrane region" description="Helical" evidence="8">
    <location>
        <begin position="100"/>
        <end position="119"/>
    </location>
</feature>
<accession>A0A5M3WMQ3</accession>
<dbReference type="PANTHER" id="PTHR30269:SF0">
    <property type="entry name" value="MEMBRANE TRANSPORTER PROTEIN YFCA-RELATED"/>
    <property type="match status" value="1"/>
</dbReference>
<evidence type="ECO:0000256" key="7">
    <source>
        <dbReference type="ARBA" id="ARBA00023136"/>
    </source>
</evidence>
<keyword evidence="6 8" id="KW-1133">Transmembrane helix</keyword>
<dbReference type="EMBL" id="BLAE01000015">
    <property type="protein sequence ID" value="GES09439.1"/>
    <property type="molecule type" value="Genomic_DNA"/>
</dbReference>
<name>A0A5M3WMQ3_9ACTN</name>
<evidence type="ECO:0000313" key="10">
    <source>
        <dbReference type="Proteomes" id="UP000331127"/>
    </source>
</evidence>
<evidence type="ECO:0000313" key="9">
    <source>
        <dbReference type="EMBL" id="GES09439.1"/>
    </source>
</evidence>
<comment type="subcellular location">
    <subcellularLocation>
        <location evidence="1 8">Cell membrane</location>
        <topology evidence="1 8">Multi-pass membrane protein</topology>
    </subcellularLocation>
</comment>
<evidence type="ECO:0000256" key="8">
    <source>
        <dbReference type="RuleBase" id="RU363041"/>
    </source>
</evidence>
<feature type="transmembrane region" description="Helical" evidence="8">
    <location>
        <begin position="234"/>
        <end position="252"/>
    </location>
</feature>
<dbReference type="OrthoDB" id="3782574at2"/>
<keyword evidence="4 8" id="KW-1003">Cell membrane</keyword>
<evidence type="ECO:0000256" key="3">
    <source>
        <dbReference type="ARBA" id="ARBA00022448"/>
    </source>
</evidence>
<dbReference type="GO" id="GO:0005886">
    <property type="term" value="C:plasma membrane"/>
    <property type="evidence" value="ECO:0007669"/>
    <property type="project" value="UniProtKB-SubCell"/>
</dbReference>
<keyword evidence="10" id="KW-1185">Reference proteome</keyword>
<evidence type="ECO:0000256" key="1">
    <source>
        <dbReference type="ARBA" id="ARBA00004651"/>
    </source>
</evidence>